<evidence type="ECO:0000256" key="3">
    <source>
        <dbReference type="ARBA" id="ARBA00022989"/>
    </source>
</evidence>
<name>A0A511KIV7_RHOTO</name>
<evidence type="ECO:0000313" key="7">
    <source>
        <dbReference type="EMBL" id="GEM10322.1"/>
    </source>
</evidence>
<proteinExistence type="predicted"/>
<dbReference type="GO" id="GO:0016020">
    <property type="term" value="C:membrane"/>
    <property type="evidence" value="ECO:0007669"/>
    <property type="project" value="UniProtKB-SubCell"/>
</dbReference>
<feature type="transmembrane region" description="Helical" evidence="5">
    <location>
        <begin position="306"/>
        <end position="329"/>
    </location>
</feature>
<evidence type="ECO:0000256" key="2">
    <source>
        <dbReference type="ARBA" id="ARBA00022692"/>
    </source>
</evidence>
<dbReference type="OrthoDB" id="8048523at2759"/>
<dbReference type="FunFam" id="1.20.1280.290:FF:000012">
    <property type="entry name" value="Vacuolar membrane PQ loop repeat protein"/>
    <property type="match status" value="1"/>
</dbReference>
<comment type="caution">
    <text evidence="7">The sequence shown here is derived from an EMBL/GenBank/DDBJ whole genome shotgun (WGS) entry which is preliminary data.</text>
</comment>
<reference evidence="7 8" key="1">
    <citation type="submission" date="2019-07" db="EMBL/GenBank/DDBJ databases">
        <title>Rhodotorula toruloides NBRC10032 genome sequencing.</title>
        <authorList>
            <person name="Shida Y."/>
            <person name="Takaku H."/>
            <person name="Ogasawara W."/>
            <person name="Mori K."/>
        </authorList>
    </citation>
    <scope>NUCLEOTIDE SEQUENCE [LARGE SCALE GENOMIC DNA]</scope>
    <source>
        <strain evidence="7 8">NBRC10032</strain>
    </source>
</reference>
<evidence type="ECO:0000256" key="6">
    <source>
        <dbReference type="SAM" id="SignalP"/>
    </source>
</evidence>
<dbReference type="PANTHER" id="PTHR16201">
    <property type="entry name" value="SEVEN TRANSMEMBRANE PROTEIN 1-RELATED"/>
    <property type="match status" value="1"/>
</dbReference>
<accession>A0A511KIV7</accession>
<dbReference type="Proteomes" id="UP000321518">
    <property type="component" value="Unassembled WGS sequence"/>
</dbReference>
<dbReference type="Pfam" id="PF04193">
    <property type="entry name" value="PQ-loop"/>
    <property type="match status" value="1"/>
</dbReference>
<feature type="signal peptide" evidence="6">
    <location>
        <begin position="1"/>
        <end position="27"/>
    </location>
</feature>
<evidence type="ECO:0000256" key="5">
    <source>
        <dbReference type="SAM" id="Phobius"/>
    </source>
</evidence>
<evidence type="ECO:0000256" key="4">
    <source>
        <dbReference type="ARBA" id="ARBA00023136"/>
    </source>
</evidence>
<dbReference type="EMBL" id="BJWK01000010">
    <property type="protein sequence ID" value="GEM10322.1"/>
    <property type="molecule type" value="Genomic_DNA"/>
</dbReference>
<feature type="transmembrane region" description="Helical" evidence="5">
    <location>
        <begin position="271"/>
        <end position="294"/>
    </location>
</feature>
<dbReference type="InterPro" id="IPR006603">
    <property type="entry name" value="PQ-loop_rpt"/>
</dbReference>
<keyword evidence="2 5" id="KW-0812">Transmembrane</keyword>
<feature type="transmembrane region" description="Helical" evidence="5">
    <location>
        <begin position="117"/>
        <end position="143"/>
    </location>
</feature>
<gene>
    <name evidence="7" type="ORF">Rt10032_c10g4339</name>
</gene>
<feature type="transmembrane region" description="Helical" evidence="5">
    <location>
        <begin position="245"/>
        <end position="264"/>
    </location>
</feature>
<dbReference type="PANTHER" id="PTHR16201:SF44">
    <property type="entry name" value="SEVEN TRANSMEMBRANE PROTEIN 1"/>
    <property type="match status" value="1"/>
</dbReference>
<sequence>MSRLPPLGRTVALAALSCALVATAASASPTLFVGPATAPLLTATAGHRAGASLPPPGPPESGDGPVRAFDGYPRLANAVGWASIASWILVYTDPEPGSDRVWLTGDITNFLGSIWQALIPTVIILALYYTVCDVILIFQVFYYRRKRRLHPELYEPLAISDGLNGNGGAALPTPASEQTPLLSAFSAHAPTEPAFSPAVQRARDLLFYGAGIAIIVSAGVIAWFAGKNKSKEGRVIEEWDTSAQVVGWVSAFLYLGSRLPQLALNRKTKCVGLSIFMFLLAVVGNSTYVASILLTSTSPQHLLINAPWLVGSGGTIALDFIVLGQFAFYAKERRLEAEAAKNGVFAADDDALARREVFEDDDDDEA</sequence>
<evidence type="ECO:0000313" key="8">
    <source>
        <dbReference type="Proteomes" id="UP000321518"/>
    </source>
</evidence>
<feature type="transmembrane region" description="Helical" evidence="5">
    <location>
        <begin position="205"/>
        <end position="225"/>
    </location>
</feature>
<feature type="chain" id="PRO_5022040337" evidence="6">
    <location>
        <begin position="28"/>
        <end position="366"/>
    </location>
</feature>
<dbReference type="InterPro" id="IPR051415">
    <property type="entry name" value="LAAT-1"/>
</dbReference>
<keyword evidence="4 5" id="KW-0472">Membrane</keyword>
<dbReference type="Gene3D" id="1.20.1280.290">
    <property type="match status" value="1"/>
</dbReference>
<dbReference type="SMART" id="SM00679">
    <property type="entry name" value="CTNS"/>
    <property type="match status" value="1"/>
</dbReference>
<keyword evidence="3 5" id="KW-1133">Transmembrane helix</keyword>
<comment type="subcellular location">
    <subcellularLocation>
        <location evidence="1">Membrane</location>
        <topology evidence="1">Multi-pass membrane protein</topology>
    </subcellularLocation>
</comment>
<organism evidence="7 8">
    <name type="scientific">Rhodotorula toruloides</name>
    <name type="common">Yeast</name>
    <name type="synonym">Rhodosporidium toruloides</name>
    <dbReference type="NCBI Taxonomy" id="5286"/>
    <lineage>
        <taxon>Eukaryota</taxon>
        <taxon>Fungi</taxon>
        <taxon>Dikarya</taxon>
        <taxon>Basidiomycota</taxon>
        <taxon>Pucciniomycotina</taxon>
        <taxon>Microbotryomycetes</taxon>
        <taxon>Sporidiobolales</taxon>
        <taxon>Sporidiobolaceae</taxon>
        <taxon>Rhodotorula</taxon>
    </lineage>
</organism>
<dbReference type="AlphaFoldDB" id="A0A511KIV7"/>
<keyword evidence="6" id="KW-0732">Signal</keyword>
<evidence type="ECO:0000256" key="1">
    <source>
        <dbReference type="ARBA" id="ARBA00004141"/>
    </source>
</evidence>
<protein>
    <submittedName>
        <fullName evidence="7">Cystinosin/ERS1p repeat protein</fullName>
    </submittedName>
</protein>